<dbReference type="EC" id="2.7.2.4" evidence="7"/>
<evidence type="ECO:0000256" key="6">
    <source>
        <dbReference type="ARBA" id="ARBA00022840"/>
    </source>
</evidence>
<dbReference type="InterPro" id="IPR036393">
    <property type="entry name" value="AceGlu_kinase-like_sf"/>
</dbReference>
<dbReference type="GO" id="GO:0009090">
    <property type="term" value="P:homoserine biosynthetic process"/>
    <property type="evidence" value="ECO:0007669"/>
    <property type="project" value="TreeGrafter"/>
</dbReference>
<evidence type="ECO:0000259" key="10">
    <source>
        <dbReference type="Pfam" id="PF00696"/>
    </source>
</evidence>
<dbReference type="Gene3D" id="3.40.1160.10">
    <property type="entry name" value="Acetylglutamate kinase-like"/>
    <property type="match status" value="1"/>
</dbReference>
<evidence type="ECO:0000256" key="3">
    <source>
        <dbReference type="ARBA" id="ARBA00022679"/>
    </source>
</evidence>
<dbReference type="EMBL" id="FP565814">
    <property type="protein sequence ID" value="CBH24880.1"/>
    <property type="molecule type" value="Genomic_DNA"/>
</dbReference>
<keyword evidence="6" id="KW-0067">ATP-binding</keyword>
<dbReference type="GO" id="GO:0005524">
    <property type="term" value="F:ATP binding"/>
    <property type="evidence" value="ECO:0007669"/>
    <property type="project" value="UniProtKB-KW"/>
</dbReference>
<dbReference type="GO" id="GO:0009089">
    <property type="term" value="P:lysine biosynthetic process via diaminopimelate"/>
    <property type="evidence" value="ECO:0007669"/>
    <property type="project" value="UniProtKB-UniPathway"/>
</dbReference>
<dbReference type="PATRIC" id="fig|761659.10.peg.2127"/>
<reference evidence="12" key="2">
    <citation type="submission" date="2010-04" db="EMBL/GenBank/DDBJ databases">
        <title>Genome sequence of Salinibacter ruber M8.</title>
        <authorList>
            <consortium name="Genoscope"/>
        </authorList>
    </citation>
    <scope>NUCLEOTIDE SEQUENCE [LARGE SCALE GENOMIC DNA]</scope>
    <source>
        <strain evidence="12">M8</strain>
    </source>
</reference>
<keyword evidence="8" id="KW-0028">Amino-acid biosynthesis</keyword>
<comment type="catalytic activity">
    <reaction evidence="7">
        <text>L-aspartate + ATP = 4-phospho-L-aspartate + ADP</text>
        <dbReference type="Rhea" id="RHEA:23776"/>
        <dbReference type="ChEBI" id="CHEBI:29991"/>
        <dbReference type="ChEBI" id="CHEBI:30616"/>
        <dbReference type="ChEBI" id="CHEBI:57535"/>
        <dbReference type="ChEBI" id="CHEBI:456216"/>
        <dbReference type="EC" id="2.7.2.4"/>
    </reaction>
</comment>
<evidence type="ECO:0000256" key="1">
    <source>
        <dbReference type="ARBA" id="ARBA00004766"/>
    </source>
</evidence>
<dbReference type="PANTHER" id="PTHR21499:SF59">
    <property type="entry name" value="ASPARTOKINASE"/>
    <property type="match status" value="1"/>
</dbReference>
<comment type="pathway">
    <text evidence="8">Amino-acid biosynthesis; L-methionine biosynthesis via de novo pathway; L-homoserine from L-aspartate: step 1/3.</text>
</comment>
<evidence type="ECO:0000256" key="9">
    <source>
        <dbReference type="SAM" id="MobiDB-lite"/>
    </source>
</evidence>
<accession>D5HA25</accession>
<dbReference type="UniPathway" id="UPA00051">
    <property type="reaction ID" value="UER00462"/>
</dbReference>
<feature type="domain" description="Aspartate/glutamate/uridylate kinase" evidence="10">
    <location>
        <begin position="25"/>
        <end position="310"/>
    </location>
</feature>
<evidence type="ECO:0000256" key="8">
    <source>
        <dbReference type="RuleBase" id="RU004249"/>
    </source>
</evidence>
<evidence type="ECO:0000256" key="4">
    <source>
        <dbReference type="ARBA" id="ARBA00022741"/>
    </source>
</evidence>
<dbReference type="GO" id="GO:0009088">
    <property type="term" value="P:threonine biosynthetic process"/>
    <property type="evidence" value="ECO:0007669"/>
    <property type="project" value="UniProtKB-UniPathway"/>
</dbReference>
<organism evidence="11 12">
    <name type="scientific">Salinibacter ruber (strain M8)</name>
    <dbReference type="NCBI Taxonomy" id="761659"/>
    <lineage>
        <taxon>Bacteria</taxon>
        <taxon>Pseudomonadati</taxon>
        <taxon>Rhodothermota</taxon>
        <taxon>Rhodothermia</taxon>
        <taxon>Rhodothermales</taxon>
        <taxon>Salinibacteraceae</taxon>
        <taxon>Salinibacter</taxon>
    </lineage>
</organism>
<dbReference type="InterPro" id="IPR018042">
    <property type="entry name" value="Aspartate_kinase_CS"/>
</dbReference>
<dbReference type="PANTHER" id="PTHR21499">
    <property type="entry name" value="ASPARTATE KINASE"/>
    <property type="match status" value="1"/>
</dbReference>
<name>D5HA25_SALRM</name>
<keyword evidence="4" id="KW-0547">Nucleotide-binding</keyword>
<evidence type="ECO:0000313" key="12">
    <source>
        <dbReference type="Proteomes" id="UP000000933"/>
    </source>
</evidence>
<dbReference type="Pfam" id="PF00696">
    <property type="entry name" value="AA_kinase"/>
    <property type="match status" value="1"/>
</dbReference>
<feature type="region of interest" description="Disordered" evidence="9">
    <location>
        <begin position="1"/>
        <end position="23"/>
    </location>
</feature>
<dbReference type="HOGENOM" id="CLU_009116_6_3_10"/>
<dbReference type="UniPathway" id="UPA00050">
    <property type="reaction ID" value="UER00461"/>
</dbReference>
<dbReference type="KEGG" id="srm:SRM_01959"/>
<reference evidence="11 12" key="1">
    <citation type="journal article" date="2010" name="ISME J.">
        <title>Fine-scale evolution: genomic, phenotypic and ecological differentiation in two coexisting Salinibacter ruber strains.</title>
        <authorList>
            <person name="Pena A."/>
            <person name="Teeling H."/>
            <person name="Huerta-Cepas J."/>
            <person name="Santos F."/>
            <person name="Yarza P."/>
            <person name="Brito-Echeverria J."/>
            <person name="Lucio M."/>
            <person name="Schmitt-Kopplin P."/>
            <person name="Meseguer I."/>
            <person name="Schenowitz C."/>
            <person name="Dossat C."/>
            <person name="Barbe V."/>
            <person name="Dopazo J."/>
            <person name="Rossello-Mora R."/>
            <person name="Schuler M."/>
            <person name="Glockner F.O."/>
            <person name="Amann R."/>
            <person name="Gabaldon T."/>
            <person name="Anton J."/>
        </authorList>
    </citation>
    <scope>NUCLEOTIDE SEQUENCE [LARGE SCALE GENOMIC DNA]</scope>
    <source>
        <strain evidence="11 12">M8</strain>
    </source>
</reference>
<dbReference type="PROSITE" id="PS00324">
    <property type="entry name" value="ASPARTOKINASE"/>
    <property type="match status" value="1"/>
</dbReference>
<evidence type="ECO:0000256" key="7">
    <source>
        <dbReference type="RuleBase" id="RU003448"/>
    </source>
</evidence>
<proteinExistence type="inferred from homology"/>
<dbReference type="GO" id="GO:0004072">
    <property type="term" value="F:aspartate kinase activity"/>
    <property type="evidence" value="ECO:0007669"/>
    <property type="project" value="UniProtKB-EC"/>
</dbReference>
<dbReference type="Proteomes" id="UP000000933">
    <property type="component" value="Chromosome"/>
</dbReference>
<dbReference type="InterPro" id="IPR001341">
    <property type="entry name" value="Asp_kinase"/>
</dbReference>
<dbReference type="GO" id="GO:0005829">
    <property type="term" value="C:cytosol"/>
    <property type="evidence" value="ECO:0007669"/>
    <property type="project" value="TreeGrafter"/>
</dbReference>
<dbReference type="UniPathway" id="UPA00034">
    <property type="reaction ID" value="UER00015"/>
</dbReference>
<evidence type="ECO:0000313" key="11">
    <source>
        <dbReference type="EMBL" id="CBH24880.1"/>
    </source>
</evidence>
<feature type="compositionally biased region" description="Basic and acidic residues" evidence="9">
    <location>
        <begin position="1"/>
        <end position="10"/>
    </location>
</feature>
<keyword evidence="5 7" id="KW-0418">Kinase</keyword>
<dbReference type="SUPFAM" id="SSF53633">
    <property type="entry name" value="Carbamate kinase-like"/>
    <property type="match status" value="1"/>
</dbReference>
<gene>
    <name evidence="11" type="primary">dapG</name>
    <name evidence="11" type="ordered locus">SRM_01959</name>
</gene>
<dbReference type="InterPro" id="IPR001048">
    <property type="entry name" value="Asp/Glu/Uridylate_kinase"/>
</dbReference>
<comment type="similarity">
    <text evidence="2 7">Belongs to the aspartokinase family.</text>
</comment>
<evidence type="ECO:0000256" key="2">
    <source>
        <dbReference type="ARBA" id="ARBA00010122"/>
    </source>
</evidence>
<dbReference type="NCBIfam" id="TIGR00657">
    <property type="entry name" value="asp_kinases"/>
    <property type="match status" value="1"/>
</dbReference>
<comment type="pathway">
    <text evidence="8">Amino-acid biosynthesis; L-threonine biosynthesis; L-threonine from L-aspartate: step 1/5.</text>
</comment>
<protein>
    <recommendedName>
        <fullName evidence="7">Aspartokinase</fullName>
        <ecNumber evidence="7">2.7.2.4</ecNumber>
    </recommendedName>
</protein>
<keyword evidence="3 7" id="KW-0808">Transferase</keyword>
<evidence type="ECO:0000256" key="5">
    <source>
        <dbReference type="ARBA" id="ARBA00022777"/>
    </source>
</evidence>
<dbReference type="AlphaFoldDB" id="D5HA25"/>
<sequence>MLPGAHRESVPDSSSPPPDVPESPLVVFKFGGTSVGRPDRFRTVVQLIREAAAEGRVVAVVSALSGVSRQLASALEAVSTRADGATAVETLTDTLRTRHAEQAEAVLCADRKRTYEAILDERLEALRCAFERVEQDIDVPAARDAVLAVGEQLSVPMVTLALRDAGLHAPRCDATDLVVTDDTFGAAQVQHDDTSERVRAWYRSLDPAAVPVVAGFIGATEDGRPTTLGFEGSDYSAALFAKLLGAQGLTRYTDVDGIYTDDPDANEDAERVDHLSMEEALARSASGGLGMHPKTLRPLADAGIPMQVRSIVAPECPGTPIVPAERTADALWPAP</sequence>
<comment type="pathway">
    <text evidence="1 8">Amino-acid biosynthesis; L-lysine biosynthesis via DAP pathway; (S)-tetrahydrodipicolinate from L-aspartate: step 1/4.</text>
</comment>